<dbReference type="Pfam" id="PF14604">
    <property type="entry name" value="SH3_9"/>
    <property type="match status" value="1"/>
</dbReference>
<dbReference type="Pfam" id="PF20843">
    <property type="entry name" value="Rax2_3"/>
    <property type="match status" value="1"/>
</dbReference>
<dbReference type="SUPFAM" id="SSF117281">
    <property type="entry name" value="Kelch motif"/>
    <property type="match status" value="2"/>
</dbReference>
<dbReference type="InterPro" id="IPR015915">
    <property type="entry name" value="Kelch-typ_b-propeller"/>
</dbReference>
<reference evidence="7" key="1">
    <citation type="submission" date="2020-12" db="EMBL/GenBank/DDBJ databases">
        <title>Metabolic potential, ecology and presence of endohyphal bacteria is reflected in genomic diversity of Mucoromycotina.</title>
        <authorList>
            <person name="Muszewska A."/>
            <person name="Okrasinska A."/>
            <person name="Steczkiewicz K."/>
            <person name="Drgas O."/>
            <person name="Orlowska M."/>
            <person name="Perlinska-Lenart U."/>
            <person name="Aleksandrzak-Piekarczyk T."/>
            <person name="Szatraj K."/>
            <person name="Zielenkiewicz U."/>
            <person name="Pilsyk S."/>
            <person name="Malc E."/>
            <person name="Mieczkowski P."/>
            <person name="Kruszewska J.S."/>
            <person name="Biernat P."/>
            <person name="Pawlowska J."/>
        </authorList>
    </citation>
    <scope>NUCLEOTIDE SEQUENCE</scope>
    <source>
        <strain evidence="7">WA0000017839</strain>
    </source>
</reference>
<dbReference type="OrthoDB" id="2503993at2759"/>
<dbReference type="InterPro" id="IPR024982">
    <property type="entry name" value="Rax2-like_C"/>
</dbReference>
<gene>
    <name evidence="7" type="ORF">INT47_007657</name>
</gene>
<dbReference type="InterPro" id="IPR036028">
    <property type="entry name" value="SH3-like_dom_sf"/>
</dbReference>
<dbReference type="PANTHER" id="PTHR31778:SF2">
    <property type="entry name" value="BUD SITE SELECTION PROTEIN RAX2"/>
    <property type="match status" value="1"/>
</dbReference>
<feature type="domain" description="SH3" evidence="6">
    <location>
        <begin position="1246"/>
        <end position="1307"/>
    </location>
</feature>
<sequence>MRLTLTFCLLVSLDIVSGLFSVPTVIDEGNAGHLGFAGNYAGISYVNSLQQFQSTNEDSIILRNNNNTYEKISHFQGNITSSCMFQNSIYFGGHFETVNQTYLVHHVVKFDTQTNQFQSLNQGLNGPVYSLYCDDLDQILYIGGNFSSPVDTNSTMSNVASWNIKNSSWSLLPWKGFNGPVYTITKNKKYNTILFGGHFDATGDGQFFNSNTSQLVPLNSPTSISSGNGAYQADPKSIICPAQISNAQPWYLQDGVPGYWDANFANPVEPTVFRLSNTHTEKGTISFNILALGWNHYFNLSYVDPVTQQTIVCSKDCTLSNDTYQDFTVVDLITATGIRININSWYGSGGGLGYVQIYQSDISVNPHLNTNDSQCNPTASSTQTTVTGNWKDVYVFGYYQTILVANVPYSELATSNTAIVYEPNIPAQGQYDVYATTPGCVGSSNCFTRTQVEYSLELSPGFPVTTIISDQNTFTDHRILLYSGYISPVSTNFRPSITLRPAPNATKPSNNDANVQIMADTIEFVRNMTAAPLVSILEYNPANATNTTAISWKPLNQQLPIGSIVYSIDASDGDVLYIGGEFASPNTTGFRNIVSYNNQLGQLLTLDNSSTGLNGKVSKLLLSNTTLYVGGDFNATMTNLNLKHVGQFDTAKKLWSPLGDGVDGSVNNLLLSSDNTTLTVSGPFNHRLSINNTKMSVGNAQWNTKLLSWTERSSLVVGEVAIDYQNILAGAILGAQTYRADLVLSSSLNSSRHIFNDSVTVSAGVMWLNNQTYEEHTVIAQYTEEMNETSTVLSYSNFTNAWTTIDVFQGRVYSLATFGTWLYVGGQFSSEATQSISLAIYDLVSNNTNIRIHGVTAENNSPGTVNVIKPHPDGKKVLIGGKFSKVGLLDCEAVCAIDPSTLQWDPIALSLTGTAYDMIIPINEEPQKIIVVGDLRIQNQPATAIASVTDAADNWSTVLSSDQLSGIPNTIISSVANEVIVAGTSLSNSFFVGSLNGNTYTSLASNLAQGTIISQLLLVPISSSSEQRYPSGTQNMLLAVGTLNIQDFGNASAALYDGTAWYPYLLTTQLNGKAGNIQKVIHPTGFNGITNGRRYLSVAAVILISIAISVGILFALSAIALLFLFKKHKDARGPDEMPPWTPTNRLVDAFGLFGTGSLGAATIAATAAGAGVAEASTTGRAAAGPSNTTSRSAFQHDDGDIGVYSPTTTIINPIPITTAAAAAGILSFESMVASAKANTAAIINDTHPKLFYAKYAFKAQEFGELSLDAGDTIVVTDTTDNVWWLGYKDGGLNKPLSGVFPSNYVKP</sequence>
<dbReference type="PROSITE" id="PS50002">
    <property type="entry name" value="SH3"/>
    <property type="match status" value="1"/>
</dbReference>
<dbReference type="Proteomes" id="UP000603453">
    <property type="component" value="Unassembled WGS sequence"/>
</dbReference>
<proteinExistence type="predicted"/>
<evidence type="ECO:0000256" key="4">
    <source>
        <dbReference type="SAM" id="Phobius"/>
    </source>
</evidence>
<dbReference type="InterPro" id="IPR048265">
    <property type="entry name" value="Rax2-like_third"/>
</dbReference>
<evidence type="ECO:0000256" key="3">
    <source>
        <dbReference type="SAM" id="MobiDB-lite"/>
    </source>
</evidence>
<keyword evidence="4" id="KW-0472">Membrane</keyword>
<evidence type="ECO:0000313" key="7">
    <source>
        <dbReference type="EMBL" id="KAG2196230.1"/>
    </source>
</evidence>
<keyword evidence="4" id="KW-1133">Transmembrane helix</keyword>
<protein>
    <recommendedName>
        <fullName evidence="6">SH3 domain-containing protein</fullName>
    </recommendedName>
</protein>
<dbReference type="Pfam" id="PF12768">
    <property type="entry name" value="Rax2"/>
    <property type="match status" value="2"/>
</dbReference>
<dbReference type="EMBL" id="JAEPRD010000151">
    <property type="protein sequence ID" value="KAG2196230.1"/>
    <property type="molecule type" value="Genomic_DNA"/>
</dbReference>
<dbReference type="InterPro" id="IPR048266">
    <property type="entry name" value="Rax2-like_second"/>
</dbReference>
<keyword evidence="5" id="KW-0732">Signal</keyword>
<name>A0A8H7QR25_9FUNG</name>
<dbReference type="SUPFAM" id="SSF50044">
    <property type="entry name" value="SH3-domain"/>
    <property type="match status" value="1"/>
</dbReference>
<evidence type="ECO:0000259" key="6">
    <source>
        <dbReference type="PROSITE" id="PS50002"/>
    </source>
</evidence>
<feature type="signal peptide" evidence="5">
    <location>
        <begin position="1"/>
        <end position="18"/>
    </location>
</feature>
<feature type="chain" id="PRO_5034644485" description="SH3 domain-containing protein" evidence="5">
    <location>
        <begin position="19"/>
        <end position="1307"/>
    </location>
</feature>
<feature type="transmembrane region" description="Helical" evidence="4">
    <location>
        <begin position="1095"/>
        <end position="1125"/>
    </location>
</feature>
<dbReference type="Pfam" id="PF20842">
    <property type="entry name" value="Rax2_2"/>
    <property type="match status" value="1"/>
</dbReference>
<dbReference type="CDD" id="cd00174">
    <property type="entry name" value="SH3"/>
    <property type="match status" value="1"/>
</dbReference>
<accession>A0A8H7QR25</accession>
<dbReference type="Gene3D" id="2.30.30.40">
    <property type="entry name" value="SH3 Domains"/>
    <property type="match status" value="1"/>
</dbReference>
<evidence type="ECO:0000256" key="1">
    <source>
        <dbReference type="ARBA" id="ARBA00022443"/>
    </source>
</evidence>
<keyword evidence="4" id="KW-0812">Transmembrane</keyword>
<keyword evidence="1 2" id="KW-0728">SH3 domain</keyword>
<organism evidence="7 8">
    <name type="scientific">Mucor saturninus</name>
    <dbReference type="NCBI Taxonomy" id="64648"/>
    <lineage>
        <taxon>Eukaryota</taxon>
        <taxon>Fungi</taxon>
        <taxon>Fungi incertae sedis</taxon>
        <taxon>Mucoromycota</taxon>
        <taxon>Mucoromycotina</taxon>
        <taxon>Mucoromycetes</taxon>
        <taxon>Mucorales</taxon>
        <taxon>Mucorineae</taxon>
        <taxon>Mucoraceae</taxon>
        <taxon>Mucor</taxon>
    </lineage>
</organism>
<evidence type="ECO:0000256" key="5">
    <source>
        <dbReference type="SAM" id="SignalP"/>
    </source>
</evidence>
<dbReference type="GO" id="GO:1902929">
    <property type="term" value="C:plasma membrane of growing cell tip"/>
    <property type="evidence" value="ECO:0007669"/>
    <property type="project" value="TreeGrafter"/>
</dbReference>
<keyword evidence="8" id="KW-1185">Reference proteome</keyword>
<evidence type="ECO:0000313" key="8">
    <source>
        <dbReference type="Proteomes" id="UP000603453"/>
    </source>
</evidence>
<dbReference type="PANTHER" id="PTHR31778">
    <property type="entry name" value="BUD SITE SELECTION PROTEIN RAX2"/>
    <property type="match status" value="1"/>
</dbReference>
<comment type="caution">
    <text evidence="7">The sequence shown here is derived from an EMBL/GenBank/DDBJ whole genome shotgun (WGS) entry which is preliminary data.</text>
</comment>
<dbReference type="InterPro" id="IPR001452">
    <property type="entry name" value="SH3_domain"/>
</dbReference>
<dbReference type="SMART" id="SM00326">
    <property type="entry name" value="SH3"/>
    <property type="match status" value="1"/>
</dbReference>
<feature type="region of interest" description="Disordered" evidence="3">
    <location>
        <begin position="1178"/>
        <end position="1198"/>
    </location>
</feature>
<evidence type="ECO:0000256" key="2">
    <source>
        <dbReference type="PROSITE-ProRule" id="PRU00192"/>
    </source>
</evidence>